<comment type="caution">
    <text evidence="1">The sequence shown here is derived from an EMBL/GenBank/DDBJ whole genome shotgun (WGS) entry which is preliminary data.</text>
</comment>
<evidence type="ECO:0000313" key="1">
    <source>
        <dbReference type="EMBL" id="KAF4227341.1"/>
    </source>
</evidence>
<organism evidence="1 2">
    <name type="scientific">Aspergillus fumigatiaffinis</name>
    <dbReference type="NCBI Taxonomy" id="340414"/>
    <lineage>
        <taxon>Eukaryota</taxon>
        <taxon>Fungi</taxon>
        <taxon>Dikarya</taxon>
        <taxon>Ascomycota</taxon>
        <taxon>Pezizomycotina</taxon>
        <taxon>Eurotiomycetes</taxon>
        <taxon>Eurotiomycetidae</taxon>
        <taxon>Eurotiales</taxon>
        <taxon>Aspergillaceae</taxon>
        <taxon>Aspergillus</taxon>
        <taxon>Aspergillus subgen. Fumigati</taxon>
    </lineage>
</organism>
<dbReference type="EMBL" id="JAAAPX010000186">
    <property type="protein sequence ID" value="KAF4227341.1"/>
    <property type="molecule type" value="Genomic_DNA"/>
</dbReference>
<dbReference type="Proteomes" id="UP000653565">
    <property type="component" value="Unassembled WGS sequence"/>
</dbReference>
<reference evidence="1" key="2">
    <citation type="submission" date="2020-04" db="EMBL/GenBank/DDBJ databases">
        <authorList>
            <person name="Santos R.A.C."/>
            <person name="Steenwyk J.L."/>
            <person name="Rivero-Menendez O."/>
            <person name="Mead M.E."/>
            <person name="Silva L.P."/>
            <person name="Bastos R.W."/>
            <person name="Alastruey-Izquierdo A."/>
            <person name="Goldman G.H."/>
            <person name="Rokas A."/>
        </authorList>
    </citation>
    <scope>NUCLEOTIDE SEQUENCE</scope>
    <source>
        <strain evidence="1">CNM-CM6805</strain>
    </source>
</reference>
<evidence type="ECO:0000313" key="2">
    <source>
        <dbReference type="Proteomes" id="UP000653565"/>
    </source>
</evidence>
<protein>
    <submittedName>
        <fullName evidence="1">Uncharacterized protein</fullName>
    </submittedName>
</protein>
<name>A0A8H4M3V6_9EURO</name>
<reference evidence="1" key="1">
    <citation type="journal article" date="2020" name="bioRxiv">
        <title>Genomic and phenotypic heterogeneity of clinical isolates of the human pathogens Aspergillus fumigatus, Aspergillus lentulus and Aspergillus fumigatiaffinis.</title>
        <authorList>
            <person name="dos Santos R.A.C."/>
            <person name="Steenwyk J.L."/>
            <person name="Rivero-Menendez O."/>
            <person name="Mead M.E."/>
            <person name="Silva L.P."/>
            <person name="Bastos R.W."/>
            <person name="Alastruey-Izquierdo A."/>
            <person name="Goldman G.H."/>
            <person name="Rokas A."/>
        </authorList>
    </citation>
    <scope>NUCLEOTIDE SEQUENCE</scope>
    <source>
        <strain evidence="1">CNM-CM6805</strain>
    </source>
</reference>
<sequence>MDAPLFSELLKEASGTDIKNMEENGYCLYTSAQRPEESLLQDIEDSIGSQVQPGTTPPTYFDSADRPKAVKELWKNFVNYGINLPVILLPLFEDTSTLQFQGPIIVSDIASPLRTTAALRRSHPCRDGISVWRPIQKGVGPEDGLFKVYRRSHAIETEQKLRESGIRAADIRIRADQVLITRGGLWIEEQSGAGRLMWMGFSEESIGLHIDTYSLHFIAVACGASHFHSRHRALSKIDWETAEFAQVDLSFTPQDRHTGSGSSRTETAEGVLHLAQEGLKEVQGFMTQLGDPTRLILSADYDPIKDPRTAFLNVGRDIDQRKWFLRAVCIRYLAKRSWGMSISDFINEERLPNTTQVRDAIKCGRKVYLGELALKKPGIWLVLMGVLSRFPKMPLPEVYLIPTLSHERSTVIGNGTRIHFGFTQGLGAVLAVVSREVGLNKIRRSPFNLRESAVVSDFAGLAVVSVRGIKEEARGTPALVRIISREITGLLTLTKFRYKYNYSKKYNP</sequence>
<keyword evidence="2" id="KW-1185">Reference proteome</keyword>
<accession>A0A8H4M3V6</accession>
<proteinExistence type="predicted"/>
<gene>
    <name evidence="1" type="ORF">CNMCM6805_003098</name>
</gene>
<dbReference type="AlphaFoldDB" id="A0A8H4M3V6"/>